<protein>
    <submittedName>
        <fullName evidence="5">LuxR family transcriptional regulator</fullName>
    </submittedName>
</protein>
<dbReference type="SMART" id="SM00421">
    <property type="entry name" value="HTH_LUXR"/>
    <property type="match status" value="1"/>
</dbReference>
<dbReference type="InterPro" id="IPR041664">
    <property type="entry name" value="AAA_16"/>
</dbReference>
<dbReference type="Gene3D" id="3.40.50.300">
    <property type="entry name" value="P-loop containing nucleotide triphosphate hydrolases"/>
    <property type="match status" value="1"/>
</dbReference>
<dbReference type="PANTHER" id="PTHR44688:SF16">
    <property type="entry name" value="DNA-BINDING TRANSCRIPTIONAL ACTIVATOR DEVR_DOSR"/>
    <property type="match status" value="1"/>
</dbReference>
<dbReference type="PANTHER" id="PTHR44688">
    <property type="entry name" value="DNA-BINDING TRANSCRIPTIONAL ACTIVATOR DEVR_DOSR"/>
    <property type="match status" value="1"/>
</dbReference>
<keyword evidence="3" id="KW-0804">Transcription</keyword>
<evidence type="ECO:0000256" key="1">
    <source>
        <dbReference type="ARBA" id="ARBA00023015"/>
    </source>
</evidence>
<dbReference type="GO" id="GO:0006355">
    <property type="term" value="P:regulation of DNA-templated transcription"/>
    <property type="evidence" value="ECO:0007669"/>
    <property type="project" value="InterPro"/>
</dbReference>
<accession>A0A1A2UAD8</accession>
<feature type="domain" description="HTH luxR-type" evidence="4">
    <location>
        <begin position="804"/>
        <end position="869"/>
    </location>
</feature>
<dbReference type="AlphaFoldDB" id="A0A1A2UAD8"/>
<dbReference type="InterPro" id="IPR000792">
    <property type="entry name" value="Tscrpt_reg_LuxR_C"/>
</dbReference>
<dbReference type="PRINTS" id="PR00038">
    <property type="entry name" value="HTHLUXR"/>
</dbReference>
<dbReference type="EMBL" id="LZJY01000437">
    <property type="protein sequence ID" value="OBH85624.1"/>
    <property type="molecule type" value="Genomic_DNA"/>
</dbReference>
<dbReference type="PROSITE" id="PS00622">
    <property type="entry name" value="HTH_LUXR_1"/>
    <property type="match status" value="1"/>
</dbReference>
<dbReference type="InterPro" id="IPR036388">
    <property type="entry name" value="WH-like_DNA-bd_sf"/>
</dbReference>
<sequence>MIGGDLLIGRDGELATIRRALSGADQHSGVLIAGAAGVGKTRLAREALRRAGASGERIQWIVGTQSARALPLGAFIGLLGEGMSDPLTNVRRVIESFVARQRRGRVVVGVDDAHLLDGLSALVIHQLAQTGGARLVVTVRSGSEEPDAVTALWKDGLLSRLDLEPLSAAATREVIERTLGGPVDARCADRFRRLTGGNTLFLRQLLSDQMAAGRVRQVAGVWMWDGDVAVSASLYDTVGRQLGRLTPPLALVVDTLSQCEPLPVDLLCDLVSREELVAAEAMGLVNVERTAGGLMARLAHPLFGELRRASAGEMYLSKVRGRLATRLAQDGDADMQATVRRALLSLESDLDPQPELYLESARHAMTLLDLQLADRLANAAERAGAPGAAGVRAMNLILLGRGEQAEEALSAITESDPPDRHHWATLRAANLVWMLGRPADAAAILDELAAADEKPGQVAERLAVQACLDAVAARCEVAAERARTALDSDPLPDFHAMMASLALIMAMGALGRVDCLATVADQALRRATTSFEASHMRFWFGAVYGRACRLTGRIDEFVRFATEVADSARDIPGLAYANLALLLGNADLARGAVADAVRLVHEALAGAQIHATTSGLRPASYFALAEAHGKLGHAVEANDAVAGARSCVPADYLFMHTGLSLADGWALAASGRPGEAVATAQAAARVARDRGQPTHELACIQAAAQWGDASGAARARALADALALPLADAIASHTEALRAGNGEGLLAVSAAYRTIGDRAAAADAAAQASAAFIEGQQHKRGLYASALAGELAEECGGLCTPALRTPAGLKLSGRQRDVIELVVAGLSNRQIAEKLVMSVRTVEGHVYRACQRVGAQSREELASIIRSGPGSD</sequence>
<dbReference type="CDD" id="cd06170">
    <property type="entry name" value="LuxR_C_like"/>
    <property type="match status" value="1"/>
</dbReference>
<evidence type="ECO:0000313" key="6">
    <source>
        <dbReference type="Proteomes" id="UP000092207"/>
    </source>
</evidence>
<dbReference type="Pfam" id="PF00196">
    <property type="entry name" value="GerE"/>
    <property type="match status" value="1"/>
</dbReference>
<dbReference type="SUPFAM" id="SSF52540">
    <property type="entry name" value="P-loop containing nucleoside triphosphate hydrolases"/>
    <property type="match status" value="1"/>
</dbReference>
<dbReference type="InterPro" id="IPR016032">
    <property type="entry name" value="Sig_transdc_resp-reg_C-effctor"/>
</dbReference>
<evidence type="ECO:0000256" key="3">
    <source>
        <dbReference type="ARBA" id="ARBA00023163"/>
    </source>
</evidence>
<dbReference type="Gene3D" id="1.10.10.10">
    <property type="entry name" value="Winged helix-like DNA-binding domain superfamily/Winged helix DNA-binding domain"/>
    <property type="match status" value="1"/>
</dbReference>
<comment type="caution">
    <text evidence="5">The sequence shown here is derived from an EMBL/GenBank/DDBJ whole genome shotgun (WGS) entry which is preliminary data.</text>
</comment>
<keyword evidence="1" id="KW-0805">Transcription regulation</keyword>
<evidence type="ECO:0000256" key="2">
    <source>
        <dbReference type="ARBA" id="ARBA00023125"/>
    </source>
</evidence>
<dbReference type="Proteomes" id="UP000092207">
    <property type="component" value="Unassembled WGS sequence"/>
</dbReference>
<name>A0A1A2UAD8_MYCSC</name>
<dbReference type="RefSeq" id="WP_067311054.1">
    <property type="nucleotide sequence ID" value="NZ_LZJY01000437.1"/>
</dbReference>
<gene>
    <name evidence="5" type="ORF">A5679_03115</name>
</gene>
<evidence type="ECO:0000259" key="4">
    <source>
        <dbReference type="PROSITE" id="PS50043"/>
    </source>
</evidence>
<dbReference type="SUPFAM" id="SSF46894">
    <property type="entry name" value="C-terminal effector domain of the bipartite response regulators"/>
    <property type="match status" value="1"/>
</dbReference>
<dbReference type="Pfam" id="PF13191">
    <property type="entry name" value="AAA_16"/>
    <property type="match status" value="1"/>
</dbReference>
<keyword evidence="2" id="KW-0238">DNA-binding</keyword>
<proteinExistence type="predicted"/>
<dbReference type="InterPro" id="IPR027417">
    <property type="entry name" value="P-loop_NTPase"/>
</dbReference>
<dbReference type="PROSITE" id="PS50043">
    <property type="entry name" value="HTH_LUXR_2"/>
    <property type="match status" value="1"/>
</dbReference>
<organism evidence="5 6">
    <name type="scientific">Mycobacterium scrofulaceum</name>
    <dbReference type="NCBI Taxonomy" id="1783"/>
    <lineage>
        <taxon>Bacteria</taxon>
        <taxon>Bacillati</taxon>
        <taxon>Actinomycetota</taxon>
        <taxon>Actinomycetes</taxon>
        <taxon>Mycobacteriales</taxon>
        <taxon>Mycobacteriaceae</taxon>
        <taxon>Mycobacterium</taxon>
    </lineage>
</organism>
<reference evidence="5 6" key="1">
    <citation type="submission" date="2016-06" db="EMBL/GenBank/DDBJ databases">
        <authorList>
            <person name="Kjaerup R.B."/>
            <person name="Dalgaard T.S."/>
            <person name="Juul-Madsen H.R."/>
        </authorList>
    </citation>
    <scope>NUCLEOTIDE SEQUENCE [LARGE SCALE GENOMIC DNA]</scope>
    <source>
        <strain evidence="5 6">E2838</strain>
    </source>
</reference>
<dbReference type="GO" id="GO:0003677">
    <property type="term" value="F:DNA binding"/>
    <property type="evidence" value="ECO:0007669"/>
    <property type="project" value="UniProtKB-KW"/>
</dbReference>
<evidence type="ECO:0000313" key="5">
    <source>
        <dbReference type="EMBL" id="OBH85624.1"/>
    </source>
</evidence>